<dbReference type="EC" id="2.7.11.1" evidence="3"/>
<keyword evidence="12" id="KW-0449">Lipoprotein</keyword>
<keyword evidence="8" id="KW-0547">Nucleotide-binding</keyword>
<evidence type="ECO:0000313" key="17">
    <source>
        <dbReference type="Proteomes" id="UP000236291"/>
    </source>
</evidence>
<keyword evidence="4" id="KW-1003">Cell membrane</keyword>
<comment type="caution">
    <text evidence="16">The sequence shown here is derived from an EMBL/GenBank/DDBJ whole genome shotgun (WGS) entry which is preliminary data.</text>
</comment>
<protein>
    <recommendedName>
        <fullName evidence="3">non-specific serine/threonine protein kinase</fullName>
        <ecNumber evidence="3">2.7.11.1</ecNumber>
    </recommendedName>
</protein>
<proteinExistence type="inferred from homology"/>
<comment type="catalytic activity">
    <reaction evidence="13">
        <text>L-threonyl-[protein] + ATP = O-phospho-L-threonyl-[protein] + ADP + H(+)</text>
        <dbReference type="Rhea" id="RHEA:46608"/>
        <dbReference type="Rhea" id="RHEA-COMP:11060"/>
        <dbReference type="Rhea" id="RHEA-COMP:11605"/>
        <dbReference type="ChEBI" id="CHEBI:15378"/>
        <dbReference type="ChEBI" id="CHEBI:30013"/>
        <dbReference type="ChEBI" id="CHEBI:30616"/>
        <dbReference type="ChEBI" id="CHEBI:61977"/>
        <dbReference type="ChEBI" id="CHEBI:456216"/>
        <dbReference type="EC" id="2.7.11.1"/>
    </reaction>
</comment>
<dbReference type="Gene3D" id="3.30.200.20">
    <property type="entry name" value="Phosphorylase Kinase, domain 1"/>
    <property type="match status" value="1"/>
</dbReference>
<dbReference type="ExpressionAtlas" id="A0A2K3NQE1">
    <property type="expression patterns" value="baseline"/>
</dbReference>
<evidence type="ECO:0000256" key="2">
    <source>
        <dbReference type="ARBA" id="ARBA00008684"/>
    </source>
</evidence>
<evidence type="ECO:0000256" key="3">
    <source>
        <dbReference type="ARBA" id="ARBA00012513"/>
    </source>
</evidence>
<dbReference type="GO" id="GO:0005886">
    <property type="term" value="C:plasma membrane"/>
    <property type="evidence" value="ECO:0007669"/>
    <property type="project" value="UniProtKB-SubCell"/>
</dbReference>
<organism evidence="16 17">
    <name type="scientific">Trifolium pratense</name>
    <name type="common">Red clover</name>
    <dbReference type="NCBI Taxonomy" id="57577"/>
    <lineage>
        <taxon>Eukaryota</taxon>
        <taxon>Viridiplantae</taxon>
        <taxon>Streptophyta</taxon>
        <taxon>Embryophyta</taxon>
        <taxon>Tracheophyta</taxon>
        <taxon>Spermatophyta</taxon>
        <taxon>Magnoliopsida</taxon>
        <taxon>eudicotyledons</taxon>
        <taxon>Gunneridae</taxon>
        <taxon>Pentapetalae</taxon>
        <taxon>rosids</taxon>
        <taxon>fabids</taxon>
        <taxon>Fabales</taxon>
        <taxon>Fabaceae</taxon>
        <taxon>Papilionoideae</taxon>
        <taxon>50 kb inversion clade</taxon>
        <taxon>NPAAA clade</taxon>
        <taxon>Hologalegina</taxon>
        <taxon>IRL clade</taxon>
        <taxon>Trifolieae</taxon>
        <taxon>Trifolium</taxon>
    </lineage>
</organism>
<dbReference type="GO" id="GO:0005524">
    <property type="term" value="F:ATP binding"/>
    <property type="evidence" value="ECO:0007669"/>
    <property type="project" value="UniProtKB-KW"/>
</dbReference>
<accession>A0A2K3NQE1</accession>
<dbReference type="InterPro" id="IPR045845">
    <property type="entry name" value="BSK"/>
</dbReference>
<evidence type="ECO:0000256" key="13">
    <source>
        <dbReference type="ARBA" id="ARBA00047899"/>
    </source>
</evidence>
<dbReference type="PANTHER" id="PTHR45863">
    <property type="entry name" value="SERINE/THREONINE-PROTEIN KINASE BSK5"/>
    <property type="match status" value="1"/>
</dbReference>
<evidence type="ECO:0000256" key="9">
    <source>
        <dbReference type="ARBA" id="ARBA00022777"/>
    </source>
</evidence>
<evidence type="ECO:0000256" key="11">
    <source>
        <dbReference type="ARBA" id="ARBA00023136"/>
    </source>
</evidence>
<dbReference type="InterPro" id="IPR011009">
    <property type="entry name" value="Kinase-like_dom_sf"/>
</dbReference>
<dbReference type="SUPFAM" id="SSF56112">
    <property type="entry name" value="Protein kinase-like (PK-like)"/>
    <property type="match status" value="1"/>
</dbReference>
<dbReference type="InterPro" id="IPR001245">
    <property type="entry name" value="Ser-Thr/Tyr_kinase_cat_dom"/>
</dbReference>
<evidence type="ECO:0000313" key="16">
    <source>
        <dbReference type="EMBL" id="PNY05254.1"/>
    </source>
</evidence>
<dbReference type="STRING" id="57577.A0A2K3NQE1"/>
<evidence type="ECO:0000256" key="7">
    <source>
        <dbReference type="ARBA" id="ARBA00022707"/>
    </source>
</evidence>
<evidence type="ECO:0000256" key="6">
    <source>
        <dbReference type="ARBA" id="ARBA00022679"/>
    </source>
</evidence>
<keyword evidence="11" id="KW-0472">Membrane</keyword>
<keyword evidence="5" id="KW-0723">Serine/threonine-protein kinase</keyword>
<comment type="catalytic activity">
    <reaction evidence="14">
        <text>L-seryl-[protein] + ATP = O-phospho-L-seryl-[protein] + ADP + H(+)</text>
        <dbReference type="Rhea" id="RHEA:17989"/>
        <dbReference type="Rhea" id="RHEA-COMP:9863"/>
        <dbReference type="Rhea" id="RHEA-COMP:11604"/>
        <dbReference type="ChEBI" id="CHEBI:15378"/>
        <dbReference type="ChEBI" id="CHEBI:29999"/>
        <dbReference type="ChEBI" id="CHEBI:30616"/>
        <dbReference type="ChEBI" id="CHEBI:83421"/>
        <dbReference type="ChEBI" id="CHEBI:456216"/>
        <dbReference type="EC" id="2.7.11.1"/>
    </reaction>
</comment>
<comment type="similarity">
    <text evidence="2">Belongs to the protein kinase superfamily. Ser/Thr protein kinase family.</text>
</comment>
<dbReference type="Proteomes" id="UP000236291">
    <property type="component" value="Unassembled WGS sequence"/>
</dbReference>
<dbReference type="Pfam" id="PF07714">
    <property type="entry name" value="PK_Tyr_Ser-Thr"/>
    <property type="match status" value="1"/>
</dbReference>
<feature type="domain" description="Protein kinase" evidence="15">
    <location>
        <begin position="67"/>
        <end position="311"/>
    </location>
</feature>
<dbReference type="AlphaFoldDB" id="A0A2K3NQE1"/>
<dbReference type="InterPro" id="IPR000719">
    <property type="entry name" value="Prot_kinase_dom"/>
</dbReference>
<keyword evidence="10" id="KW-0067">ATP-binding</keyword>
<evidence type="ECO:0000256" key="5">
    <source>
        <dbReference type="ARBA" id="ARBA00022527"/>
    </source>
</evidence>
<dbReference type="EMBL" id="ASHM01000706">
    <property type="protein sequence ID" value="PNY05254.1"/>
    <property type="molecule type" value="Genomic_DNA"/>
</dbReference>
<evidence type="ECO:0000256" key="12">
    <source>
        <dbReference type="ARBA" id="ARBA00023288"/>
    </source>
</evidence>
<evidence type="ECO:0000256" key="10">
    <source>
        <dbReference type="ARBA" id="ARBA00022840"/>
    </source>
</evidence>
<dbReference type="FunFam" id="3.30.200.20:FF:000154">
    <property type="entry name" value="probable serine/threonine-protein kinase At4g35230"/>
    <property type="match status" value="1"/>
</dbReference>
<evidence type="ECO:0000259" key="15">
    <source>
        <dbReference type="PROSITE" id="PS50011"/>
    </source>
</evidence>
<evidence type="ECO:0000256" key="1">
    <source>
        <dbReference type="ARBA" id="ARBA00004193"/>
    </source>
</evidence>
<name>A0A2K3NQE1_TRIPR</name>
<evidence type="ECO:0000256" key="8">
    <source>
        <dbReference type="ARBA" id="ARBA00022741"/>
    </source>
</evidence>
<reference evidence="16 17" key="2">
    <citation type="journal article" date="2017" name="Front. Plant Sci.">
        <title>Gene Classification and Mining of Molecular Markers Useful in Red Clover (Trifolium pratense) Breeding.</title>
        <authorList>
            <person name="Istvanek J."/>
            <person name="Dluhosova J."/>
            <person name="Dluhos P."/>
            <person name="Patkova L."/>
            <person name="Nedelnik J."/>
            <person name="Repkova J."/>
        </authorList>
    </citation>
    <scope>NUCLEOTIDE SEQUENCE [LARGE SCALE GENOMIC DNA]</scope>
    <source>
        <strain evidence="17">cv. Tatra</strain>
        <tissue evidence="16">Young leaves</tissue>
    </source>
</reference>
<dbReference type="GO" id="GO:0009742">
    <property type="term" value="P:brassinosteroid mediated signaling pathway"/>
    <property type="evidence" value="ECO:0007669"/>
    <property type="project" value="InterPro"/>
</dbReference>
<dbReference type="GO" id="GO:0004674">
    <property type="term" value="F:protein serine/threonine kinase activity"/>
    <property type="evidence" value="ECO:0007669"/>
    <property type="project" value="UniProtKB-KW"/>
</dbReference>
<keyword evidence="7" id="KW-0519">Myristate</keyword>
<dbReference type="PANTHER" id="PTHR45863:SF7">
    <property type="entry name" value="SERINE_THREONINE-PROTEIN KINASE BSK5"/>
    <property type="match status" value="1"/>
</dbReference>
<dbReference type="PROSITE" id="PS50011">
    <property type="entry name" value="PROTEIN_KINASE_DOM"/>
    <property type="match status" value="1"/>
</dbReference>
<comment type="subcellular location">
    <subcellularLocation>
        <location evidence="1">Cell membrane</location>
        <topology evidence="1">Lipid-anchor</topology>
    </subcellularLocation>
</comment>
<keyword evidence="6" id="KW-0808">Transferase</keyword>
<evidence type="ECO:0000256" key="4">
    <source>
        <dbReference type="ARBA" id="ARBA00022475"/>
    </source>
</evidence>
<dbReference type="Gene3D" id="1.10.510.10">
    <property type="entry name" value="Transferase(Phosphotransferase) domain 1"/>
    <property type="match status" value="1"/>
</dbReference>
<sequence>MGASCSRFCLCCLPSNTKSNLHQLPDHADSFEVIDDGNKGDEKDSWGGLTNFSLDQLSIATSGFSPDNIVSEHGEKAPNIVYKGTIGDHMLVAVKRFNKSAWPDSHQFLEEAREVGNLRNERLANLVGYCCEGEERLLVAEFMPNETLSKHLFHRETQPMKWAMRLRVALYLAQALEYCSNRGKALYHDLNAYRVLFDQDGNPRLSCFGLMKNSRDGRSYGTNIAFAPPEYSRTGKVTPESVIYSFGTLLLDLLSGKHILPSHLLTDSCLEGHFSNDDGTELLRLASRCLQYEPCERPNAKSLVNALTPLEKETSV</sequence>
<evidence type="ECO:0000256" key="14">
    <source>
        <dbReference type="ARBA" id="ARBA00048679"/>
    </source>
</evidence>
<reference evidence="16 17" key="1">
    <citation type="journal article" date="2014" name="Am. J. Bot.">
        <title>Genome assembly and annotation for red clover (Trifolium pratense; Fabaceae).</title>
        <authorList>
            <person name="Istvanek J."/>
            <person name="Jaros M."/>
            <person name="Krenek A."/>
            <person name="Repkova J."/>
        </authorList>
    </citation>
    <scope>NUCLEOTIDE SEQUENCE [LARGE SCALE GENOMIC DNA]</scope>
    <source>
        <strain evidence="17">cv. Tatra</strain>
        <tissue evidence="16">Young leaves</tissue>
    </source>
</reference>
<keyword evidence="9 16" id="KW-0418">Kinase</keyword>
<gene>
    <name evidence="16" type="ORF">L195_g001698</name>
</gene>